<proteinExistence type="predicted"/>
<organism evidence="1 2">
    <name type="scientific">Bauhinia variegata</name>
    <name type="common">Purple orchid tree</name>
    <name type="synonym">Phanera variegata</name>
    <dbReference type="NCBI Taxonomy" id="167791"/>
    <lineage>
        <taxon>Eukaryota</taxon>
        <taxon>Viridiplantae</taxon>
        <taxon>Streptophyta</taxon>
        <taxon>Embryophyta</taxon>
        <taxon>Tracheophyta</taxon>
        <taxon>Spermatophyta</taxon>
        <taxon>Magnoliopsida</taxon>
        <taxon>eudicotyledons</taxon>
        <taxon>Gunneridae</taxon>
        <taxon>Pentapetalae</taxon>
        <taxon>rosids</taxon>
        <taxon>fabids</taxon>
        <taxon>Fabales</taxon>
        <taxon>Fabaceae</taxon>
        <taxon>Cercidoideae</taxon>
        <taxon>Cercideae</taxon>
        <taxon>Bauhiniinae</taxon>
        <taxon>Bauhinia</taxon>
    </lineage>
</organism>
<accession>A0ACB9Q128</accession>
<comment type="caution">
    <text evidence="1">The sequence shown here is derived from an EMBL/GenBank/DDBJ whole genome shotgun (WGS) entry which is preliminary data.</text>
</comment>
<evidence type="ECO:0000313" key="1">
    <source>
        <dbReference type="EMBL" id="KAI4354453.1"/>
    </source>
</evidence>
<evidence type="ECO:0000313" key="2">
    <source>
        <dbReference type="Proteomes" id="UP000828941"/>
    </source>
</evidence>
<dbReference type="EMBL" id="CM039427">
    <property type="protein sequence ID" value="KAI4354453.1"/>
    <property type="molecule type" value="Genomic_DNA"/>
</dbReference>
<dbReference type="Proteomes" id="UP000828941">
    <property type="component" value="Chromosome 2"/>
</dbReference>
<reference evidence="1 2" key="1">
    <citation type="journal article" date="2022" name="DNA Res.">
        <title>Chromosomal-level genome assembly of the orchid tree Bauhinia variegata (Leguminosae; Cercidoideae) supports the allotetraploid origin hypothesis of Bauhinia.</title>
        <authorList>
            <person name="Zhong Y."/>
            <person name="Chen Y."/>
            <person name="Zheng D."/>
            <person name="Pang J."/>
            <person name="Liu Y."/>
            <person name="Luo S."/>
            <person name="Meng S."/>
            <person name="Qian L."/>
            <person name="Wei D."/>
            <person name="Dai S."/>
            <person name="Zhou R."/>
        </authorList>
    </citation>
    <scope>NUCLEOTIDE SEQUENCE [LARGE SCALE GENOMIC DNA]</scope>
    <source>
        <strain evidence="1">BV-YZ2020</strain>
    </source>
</reference>
<gene>
    <name evidence="1" type="ORF">L6164_003313</name>
</gene>
<name>A0ACB9Q128_BAUVA</name>
<keyword evidence="2" id="KW-1185">Reference proteome</keyword>
<protein>
    <submittedName>
        <fullName evidence="1">Uncharacterized protein</fullName>
    </submittedName>
</protein>
<sequence length="176" mass="20262">MIPEREQIKYKFNDFSAHFEQAISNITCDKLDISEEVKEQVNVLTIVTLKFGRAKEHMEPPGRELHEYLLSNYNCRSDEISDSVILRVICEKLQFINVEDVKNEAVALHKFPTLVIPDEFRCPVSLELMKDPVIISTGQTYERGCIKNWLEAGHGTCTKTQQILSSNYPHSQPCYI</sequence>